<dbReference type="Proteomes" id="UP000249633">
    <property type="component" value="Unassembled WGS sequence"/>
</dbReference>
<name>A0A2W5E0S5_9BURK</name>
<gene>
    <name evidence="2" type="ORF">DI603_06520</name>
</gene>
<dbReference type="EMBL" id="QFOD01000004">
    <property type="protein sequence ID" value="PZP34600.1"/>
    <property type="molecule type" value="Genomic_DNA"/>
</dbReference>
<accession>A0A2W5E0S5</accession>
<organism evidence="2 3">
    <name type="scientific">Roseateles depolymerans</name>
    <dbReference type="NCBI Taxonomy" id="76731"/>
    <lineage>
        <taxon>Bacteria</taxon>
        <taxon>Pseudomonadati</taxon>
        <taxon>Pseudomonadota</taxon>
        <taxon>Betaproteobacteria</taxon>
        <taxon>Burkholderiales</taxon>
        <taxon>Sphaerotilaceae</taxon>
        <taxon>Roseateles</taxon>
    </lineage>
</organism>
<evidence type="ECO:0000256" key="1">
    <source>
        <dbReference type="SAM" id="MobiDB-lite"/>
    </source>
</evidence>
<protein>
    <submittedName>
        <fullName evidence="2">Uncharacterized protein</fullName>
    </submittedName>
</protein>
<dbReference type="AlphaFoldDB" id="A0A2W5E0S5"/>
<comment type="caution">
    <text evidence="2">The sequence shown here is derived from an EMBL/GenBank/DDBJ whole genome shotgun (WGS) entry which is preliminary data.</text>
</comment>
<proteinExistence type="predicted"/>
<evidence type="ECO:0000313" key="2">
    <source>
        <dbReference type="EMBL" id="PZP34600.1"/>
    </source>
</evidence>
<feature type="region of interest" description="Disordered" evidence="1">
    <location>
        <begin position="138"/>
        <end position="157"/>
    </location>
</feature>
<reference evidence="2 3" key="1">
    <citation type="submission" date="2017-08" db="EMBL/GenBank/DDBJ databases">
        <title>Infants hospitalized years apart are colonized by the same room-sourced microbial strains.</title>
        <authorList>
            <person name="Brooks B."/>
            <person name="Olm M.R."/>
            <person name="Firek B.A."/>
            <person name="Baker R."/>
            <person name="Thomas B.C."/>
            <person name="Morowitz M.J."/>
            <person name="Banfield J.F."/>
        </authorList>
    </citation>
    <scope>NUCLEOTIDE SEQUENCE [LARGE SCALE GENOMIC DNA]</scope>
    <source>
        <strain evidence="2">S2_012_000_R2_81</strain>
    </source>
</reference>
<evidence type="ECO:0000313" key="3">
    <source>
        <dbReference type="Proteomes" id="UP000249633"/>
    </source>
</evidence>
<sequence length="157" mass="16971">MRWRRPRTIELVAAVGALLAAGSVLVVFNRLTAAAGKLGGSEPQLIATVDLRLGNPVIATERGEAQAHKDIEAGLLQLQTFARVEPQSPADAERARHWKTRYGVVWVQKRGASTSVTQAYVAGYNRVMHAEIEHRHGRRVADELTPPPACASSAACT</sequence>